<evidence type="ECO:0000256" key="2">
    <source>
        <dbReference type="SAM" id="MobiDB-lite"/>
    </source>
</evidence>
<dbReference type="PANTHER" id="PTHR13561">
    <property type="entry name" value="DNA REPLICATION REGULATOR DPB11-RELATED"/>
    <property type="match status" value="1"/>
</dbReference>
<evidence type="ECO:0000313" key="5">
    <source>
        <dbReference type="Proteomes" id="UP001497392"/>
    </source>
</evidence>
<feature type="compositionally biased region" description="Polar residues" evidence="2">
    <location>
        <begin position="869"/>
        <end position="879"/>
    </location>
</feature>
<feature type="compositionally biased region" description="Low complexity" evidence="2">
    <location>
        <begin position="768"/>
        <end position="784"/>
    </location>
</feature>
<organism evidence="4 5">
    <name type="scientific">Coccomyxa viridis</name>
    <dbReference type="NCBI Taxonomy" id="1274662"/>
    <lineage>
        <taxon>Eukaryota</taxon>
        <taxon>Viridiplantae</taxon>
        <taxon>Chlorophyta</taxon>
        <taxon>core chlorophytes</taxon>
        <taxon>Trebouxiophyceae</taxon>
        <taxon>Trebouxiophyceae incertae sedis</taxon>
        <taxon>Coccomyxaceae</taxon>
        <taxon>Coccomyxa</taxon>
    </lineage>
</organism>
<feature type="compositionally biased region" description="Basic and acidic residues" evidence="2">
    <location>
        <begin position="721"/>
        <end position="733"/>
    </location>
</feature>
<feature type="compositionally biased region" description="Polar residues" evidence="2">
    <location>
        <begin position="814"/>
        <end position="827"/>
    </location>
</feature>
<feature type="region of interest" description="Disordered" evidence="2">
    <location>
        <begin position="691"/>
        <end position="738"/>
    </location>
</feature>
<evidence type="ECO:0000256" key="1">
    <source>
        <dbReference type="ARBA" id="ARBA00022737"/>
    </source>
</evidence>
<feature type="domain" description="BRCT" evidence="3">
    <location>
        <begin position="272"/>
        <end position="367"/>
    </location>
</feature>
<feature type="compositionally biased region" description="Basic and acidic residues" evidence="2">
    <location>
        <begin position="193"/>
        <end position="203"/>
    </location>
</feature>
<dbReference type="Pfam" id="PF12738">
    <property type="entry name" value="PTCB-BRCT"/>
    <property type="match status" value="2"/>
</dbReference>
<dbReference type="InterPro" id="IPR036420">
    <property type="entry name" value="BRCT_dom_sf"/>
</dbReference>
<feature type="region of interest" description="Disordered" evidence="2">
    <location>
        <begin position="96"/>
        <end position="268"/>
    </location>
</feature>
<dbReference type="Gene3D" id="3.40.50.10190">
    <property type="entry name" value="BRCT domain"/>
    <property type="match status" value="3"/>
</dbReference>
<sequence>MQGQPALRPFEGLVLSTSGGNAADKRHLSELISRGGGLYSKDLTRACTHLLVKPAARTGAKLSDKEKAAREWKTIRILSEVWVTDTVAAGRAIPEAPYIVPPPEAPQTGQRPAPAQLDSNHHQHVQVQHQAAPSPDALRRTGAHPQQQQQQQQLQPGSRLPPQRPGSAAHSIKPQPAARGGPASNAGQHHHQHAEANAEDQKRGSKAPELTGSQEPSLCKTAASDMSAPQPSGARPEQSDGEFLSSGRSPQAQHRAPAANASGRDWRQPLEDCEPYLDGLRVYVACAAPSEFMELVSICREGGACRYPRLDPLITHIVVGSDRLADELACIKQHQQRHSALVRVLDAKWLRACGSSRSRAPEDAHLMGPGAFLHPAARDTGVMQSHKEASRGEATRHGSMSISEGQSRAFMDCWFTLAALDADPELQKHMRNVIRKAGGRIFDAGRLNLVANTSGAYAVCPFGFPAQARREAMRHADFKKVPEANYVTAYWIELSEREMRPVRELGYKRVTCAPLPYSLPMPGMSNVRATSSNMDDEEKSVIVELVSHLGGRYTAKMSRSNTHLIVDRAFGQKWANAAAFGVAAVTTDWLVDSAKAGRLLPERDYVPSAPAPGEMPAAVTQAPFELTARPVEQPAPNSRPAGATSRAEEARSTRSTRQDPVLSAACQEDVRQSNQENDPLEALLAEGIKSLRQDGGSSPGTSRARQRPKLQEIKASSSKQSHAESEEAGREGEQSEVWEAATRLGNFLEAVAPPVLQGSQLEHHDVPQRSASAGASRAGRQLSRLGEDSAGEGASGRSDGSLGPSPNRKRPRTGSLSGTNSAGSSGRHNARAAALTEAPSVQQLQCSQQVGYGAKAGPGVSTRRRAADNSRSNLASDSNAGEKLAKQRLAEAMRLSSRQAGKGASGEDALNLVLQYAE</sequence>
<accession>A0ABP1G2S9</accession>
<dbReference type="PANTHER" id="PTHR13561:SF20">
    <property type="entry name" value="DNA TOPOISOMERASE 2-BINDING PROTEIN 1"/>
    <property type="match status" value="1"/>
</dbReference>
<feature type="compositionally biased region" description="Low complexity" evidence="2">
    <location>
        <begin position="145"/>
        <end position="167"/>
    </location>
</feature>
<comment type="caution">
    <text evidence="4">The sequence shown here is derived from an EMBL/GenBank/DDBJ whole genome shotgun (WGS) entry which is preliminary data.</text>
</comment>
<keyword evidence="1" id="KW-0677">Repeat</keyword>
<evidence type="ECO:0000313" key="4">
    <source>
        <dbReference type="EMBL" id="CAL5224713.1"/>
    </source>
</evidence>
<dbReference type="Proteomes" id="UP001497392">
    <property type="component" value="Unassembled WGS sequence"/>
</dbReference>
<gene>
    <name evidence="4" type="primary">g7445</name>
    <name evidence="4" type="ORF">VP750_LOCUS6372</name>
</gene>
<evidence type="ECO:0000259" key="3">
    <source>
        <dbReference type="PROSITE" id="PS50172"/>
    </source>
</evidence>
<name>A0ABP1G2S9_9CHLO</name>
<feature type="compositionally biased region" description="Polar residues" evidence="2">
    <location>
        <begin position="839"/>
        <end position="850"/>
    </location>
</feature>
<dbReference type="InterPro" id="IPR001357">
    <property type="entry name" value="BRCT_dom"/>
</dbReference>
<protein>
    <submittedName>
        <fullName evidence="4">G7445 protein</fullName>
    </submittedName>
</protein>
<dbReference type="EMBL" id="CAXHTA020000011">
    <property type="protein sequence ID" value="CAL5224713.1"/>
    <property type="molecule type" value="Genomic_DNA"/>
</dbReference>
<feature type="domain" description="BRCT" evidence="3">
    <location>
        <begin position="516"/>
        <end position="607"/>
    </location>
</feature>
<feature type="domain" description="BRCT" evidence="3">
    <location>
        <begin position="5"/>
        <end position="100"/>
    </location>
</feature>
<dbReference type="InterPro" id="IPR059215">
    <property type="entry name" value="BRCT2_TopBP1-like"/>
</dbReference>
<dbReference type="PROSITE" id="PS50172">
    <property type="entry name" value="BRCT"/>
    <property type="match status" value="3"/>
</dbReference>
<proteinExistence type="predicted"/>
<dbReference type="SMART" id="SM00292">
    <property type="entry name" value="BRCT"/>
    <property type="match status" value="3"/>
</dbReference>
<dbReference type="CDD" id="cd17731">
    <property type="entry name" value="BRCT_TopBP1_rpt2_like"/>
    <property type="match status" value="1"/>
</dbReference>
<keyword evidence="5" id="KW-1185">Reference proteome</keyword>
<feature type="region of interest" description="Disordered" evidence="2">
    <location>
        <begin position="765"/>
        <end position="883"/>
    </location>
</feature>
<feature type="region of interest" description="Disordered" evidence="2">
    <location>
        <begin position="629"/>
        <end position="677"/>
    </location>
</feature>
<dbReference type="SUPFAM" id="SSF52113">
    <property type="entry name" value="BRCT domain"/>
    <property type="match status" value="3"/>
</dbReference>
<reference evidence="4 5" key="1">
    <citation type="submission" date="2024-06" db="EMBL/GenBank/DDBJ databases">
        <authorList>
            <person name="Kraege A."/>
            <person name="Thomma B."/>
        </authorList>
    </citation>
    <scope>NUCLEOTIDE SEQUENCE [LARGE SCALE GENOMIC DNA]</scope>
</reference>